<dbReference type="OMA" id="RTTYQPN"/>
<dbReference type="Gene3D" id="3.30.2160.10">
    <property type="entry name" value="Hect, E3 ligase catalytic domain"/>
    <property type="match status" value="1"/>
</dbReference>
<evidence type="ECO:0000313" key="10">
    <source>
        <dbReference type="Proteomes" id="UP000008983"/>
    </source>
</evidence>
<comment type="catalytic activity">
    <reaction evidence="1">
        <text>S-ubiquitinyl-[E2 ubiquitin-conjugating enzyme]-L-cysteine + [acceptor protein]-L-lysine = [E2 ubiquitin-conjugating enzyme]-L-cysteine + N(6)-ubiquitinyl-[acceptor protein]-L-lysine.</text>
        <dbReference type="EC" id="2.3.2.26"/>
    </reaction>
</comment>
<keyword evidence="4" id="KW-0808">Transferase</keyword>
<name>G0R2U1_ICHMU</name>
<dbReference type="SUPFAM" id="SSF56204">
    <property type="entry name" value="Hect, E3 ligase catalytic domain"/>
    <property type="match status" value="1"/>
</dbReference>
<reference evidence="9 10" key="1">
    <citation type="submission" date="2011-07" db="EMBL/GenBank/DDBJ databases">
        <authorList>
            <person name="Coyne R."/>
            <person name="Brami D."/>
            <person name="Johnson J."/>
            <person name="Hostetler J."/>
            <person name="Hannick L."/>
            <person name="Clark T."/>
            <person name="Cassidy-Hanley D."/>
            <person name="Inman J."/>
        </authorList>
    </citation>
    <scope>NUCLEOTIDE SEQUENCE [LARGE SCALE GENOMIC DNA]</scope>
    <source>
        <strain evidence="9 10">G5</strain>
    </source>
</reference>
<dbReference type="GO" id="GO:0006511">
    <property type="term" value="P:ubiquitin-dependent protein catabolic process"/>
    <property type="evidence" value="ECO:0007669"/>
    <property type="project" value="TreeGrafter"/>
</dbReference>
<comment type="similarity">
    <text evidence="6">Belongs to the UPL family. TOM1/PTR1 subfamily.</text>
</comment>
<dbReference type="eggNOG" id="KOG0939">
    <property type="taxonomic scope" value="Eukaryota"/>
</dbReference>
<dbReference type="FunFam" id="3.30.2410.10:FF:000009">
    <property type="entry name" value="Probable E3 ubiquitin-protein ligase HECTD2"/>
    <property type="match status" value="1"/>
</dbReference>
<evidence type="ECO:0000256" key="7">
    <source>
        <dbReference type="PROSITE-ProRule" id="PRU00104"/>
    </source>
</evidence>
<dbReference type="FunFam" id="3.30.2160.10:FF:000001">
    <property type="entry name" value="E3 ubiquitin-protein ligase NEDD4-like"/>
    <property type="match status" value="1"/>
</dbReference>
<evidence type="ECO:0000256" key="3">
    <source>
        <dbReference type="ARBA" id="ARBA00012485"/>
    </source>
</evidence>
<evidence type="ECO:0000256" key="6">
    <source>
        <dbReference type="ARBA" id="ARBA00034494"/>
    </source>
</evidence>
<dbReference type="EC" id="2.3.2.26" evidence="3"/>
<keyword evidence="10" id="KW-1185">Reference proteome</keyword>
<evidence type="ECO:0000259" key="8">
    <source>
        <dbReference type="PROSITE" id="PS50237"/>
    </source>
</evidence>
<dbReference type="InterPro" id="IPR000569">
    <property type="entry name" value="HECT_dom"/>
</dbReference>
<evidence type="ECO:0000256" key="5">
    <source>
        <dbReference type="ARBA" id="ARBA00022786"/>
    </source>
</evidence>
<feature type="active site" description="Glycyl thioester intermediate" evidence="7">
    <location>
        <position position="430"/>
    </location>
</feature>
<protein>
    <recommendedName>
        <fullName evidence="3">HECT-type E3 ubiquitin transferase</fullName>
        <ecNumber evidence="3">2.3.2.26</ecNumber>
    </recommendedName>
</protein>
<dbReference type="OrthoDB" id="311983at2759"/>
<proteinExistence type="inferred from homology"/>
<sequence length="463" mass="54685">MKLNKNDLFYFICEKSKDIINIIIKQKLKEIQQFTEYQNHNQNQNKPYNSILNQPFGQVFKLIPRIISFENKKQFFHQEISQIRQSTSNLQIRLKIRRKEVLLDSFQSIKPLTPEELKGRLKIEFQDEEGIDAGGLIREWFIILSKEIFNPNYCLFLPSQSGNTFQPNPNSHINNQDKDYFKFVGRIVGKALFDGYMLDAYFTRSFYKHILQQEITYHDIQDQDYEFYKNMNWIVENDISALDLTFVYETNEFGKHQELELKSGGKNIAVTEENKLEYIHLICHHRMTMRIQEQIKWFLAGFHDIIPSKVASVFDSHELELMISGLPEIDCKQQIIQFICFLFFYFFQVADLKENTEYHNYKPSDQLIVWFWEILNTYDSTQKAAFIQFVTGTSKVPLDGFGYLKGISGFQKFQIHKAYNINKLPTAHTCFNQLDLPEYQTKEALAQKLTYAILECKEGFGFG</sequence>
<evidence type="ECO:0000256" key="2">
    <source>
        <dbReference type="ARBA" id="ARBA00004906"/>
    </source>
</evidence>
<gene>
    <name evidence="9" type="ORF">IMG5_181420</name>
</gene>
<dbReference type="PANTHER" id="PTHR11254:SF67">
    <property type="entry name" value="E3 UBIQUITIN-PROTEIN LIGASE HUWE1"/>
    <property type="match status" value="1"/>
</dbReference>
<dbReference type="GO" id="GO:0000209">
    <property type="term" value="P:protein polyubiquitination"/>
    <property type="evidence" value="ECO:0007669"/>
    <property type="project" value="TreeGrafter"/>
</dbReference>
<comment type="pathway">
    <text evidence="2">Protein modification; protein ubiquitination.</text>
</comment>
<dbReference type="PANTHER" id="PTHR11254">
    <property type="entry name" value="HECT DOMAIN UBIQUITIN-PROTEIN LIGASE"/>
    <property type="match status" value="1"/>
</dbReference>
<evidence type="ECO:0000256" key="4">
    <source>
        <dbReference type="ARBA" id="ARBA00022679"/>
    </source>
</evidence>
<dbReference type="STRING" id="857967.G0R2U1"/>
<dbReference type="RefSeq" id="XP_004027558.1">
    <property type="nucleotide sequence ID" value="XM_004027509.1"/>
</dbReference>
<evidence type="ECO:0000313" key="9">
    <source>
        <dbReference type="EMBL" id="EGR28213.1"/>
    </source>
</evidence>
<dbReference type="Gene3D" id="3.90.1750.10">
    <property type="entry name" value="Hect, E3 ligase catalytic domains"/>
    <property type="match status" value="1"/>
</dbReference>
<dbReference type="InterPro" id="IPR050409">
    <property type="entry name" value="E3_ubiq-protein_ligase"/>
</dbReference>
<dbReference type="Proteomes" id="UP000008983">
    <property type="component" value="Unassembled WGS sequence"/>
</dbReference>
<dbReference type="Gene3D" id="3.30.2410.10">
    <property type="entry name" value="Hect, E3 ligase catalytic domain"/>
    <property type="match status" value="1"/>
</dbReference>
<dbReference type="SMART" id="SM00119">
    <property type="entry name" value="HECTc"/>
    <property type="match status" value="1"/>
</dbReference>
<dbReference type="CDD" id="cd00078">
    <property type="entry name" value="HECTc"/>
    <property type="match status" value="1"/>
</dbReference>
<dbReference type="GO" id="GO:0005737">
    <property type="term" value="C:cytoplasm"/>
    <property type="evidence" value="ECO:0007669"/>
    <property type="project" value="TreeGrafter"/>
</dbReference>
<dbReference type="Pfam" id="PF00632">
    <property type="entry name" value="HECT"/>
    <property type="match status" value="1"/>
</dbReference>
<dbReference type="InterPro" id="IPR035983">
    <property type="entry name" value="Hect_E3_ubiquitin_ligase"/>
</dbReference>
<dbReference type="GeneID" id="14904263"/>
<dbReference type="InParanoid" id="G0R2U1"/>
<dbReference type="EMBL" id="GL984282">
    <property type="protein sequence ID" value="EGR28213.1"/>
    <property type="molecule type" value="Genomic_DNA"/>
</dbReference>
<dbReference type="PROSITE" id="PS50237">
    <property type="entry name" value="HECT"/>
    <property type="match status" value="1"/>
</dbReference>
<accession>G0R2U1</accession>
<dbReference type="GO" id="GO:0061630">
    <property type="term" value="F:ubiquitin protein ligase activity"/>
    <property type="evidence" value="ECO:0007669"/>
    <property type="project" value="UniProtKB-EC"/>
</dbReference>
<feature type="domain" description="HECT" evidence="8">
    <location>
        <begin position="113"/>
        <end position="463"/>
    </location>
</feature>
<evidence type="ECO:0000256" key="1">
    <source>
        <dbReference type="ARBA" id="ARBA00000885"/>
    </source>
</evidence>
<keyword evidence="5 7" id="KW-0833">Ubl conjugation pathway</keyword>
<organism evidence="9 10">
    <name type="scientific">Ichthyophthirius multifiliis</name>
    <name type="common">White spot disease agent</name>
    <name type="synonym">Ich</name>
    <dbReference type="NCBI Taxonomy" id="5932"/>
    <lineage>
        <taxon>Eukaryota</taxon>
        <taxon>Sar</taxon>
        <taxon>Alveolata</taxon>
        <taxon>Ciliophora</taxon>
        <taxon>Intramacronucleata</taxon>
        <taxon>Oligohymenophorea</taxon>
        <taxon>Hymenostomatida</taxon>
        <taxon>Ophryoglenina</taxon>
        <taxon>Ichthyophthirius</taxon>
    </lineage>
</organism>
<dbReference type="FunFam" id="3.90.1750.10:FF:000003">
    <property type="entry name" value="E3 ubiquitin-protein ligase UPL1"/>
    <property type="match status" value="1"/>
</dbReference>
<dbReference type="AlphaFoldDB" id="G0R2U1"/>